<proteinExistence type="predicted"/>
<keyword evidence="2" id="KW-1185">Reference proteome</keyword>
<dbReference type="AlphaFoldDB" id="A0A1B0ADQ7"/>
<dbReference type="STRING" id="7398.A0A1B0ADQ7"/>
<dbReference type="EnsemblMetazoa" id="GPAI042419-RA">
    <property type="protein sequence ID" value="GPAI042419-PA"/>
    <property type="gene ID" value="GPAI042419"/>
</dbReference>
<evidence type="ECO:0008006" key="3">
    <source>
        <dbReference type="Google" id="ProtNLM"/>
    </source>
</evidence>
<name>A0A1B0ADQ7_GLOPL</name>
<reference evidence="2" key="1">
    <citation type="submission" date="2014-03" db="EMBL/GenBank/DDBJ databases">
        <authorList>
            <person name="Aksoy S."/>
            <person name="Warren W."/>
            <person name="Wilson R.K."/>
        </authorList>
    </citation>
    <scope>NUCLEOTIDE SEQUENCE [LARGE SCALE GENOMIC DNA]</scope>
    <source>
        <strain evidence="2">IAEA</strain>
    </source>
</reference>
<dbReference type="GO" id="GO:0016477">
    <property type="term" value="P:cell migration"/>
    <property type="evidence" value="ECO:0007669"/>
    <property type="project" value="TreeGrafter"/>
</dbReference>
<sequence length="101" mass="10715">MANNSNNSGSNIVVGAVGSLNASGGGNDLWHECVAWLTRCQIIPPDHVANSPTAEIRVLALTLRDGVLLCNLVLYLDPACMDPSDFTRRPQMAQLPPGSQS</sequence>
<dbReference type="Proteomes" id="UP000092445">
    <property type="component" value="Unassembled WGS sequence"/>
</dbReference>
<evidence type="ECO:0000313" key="2">
    <source>
        <dbReference type="Proteomes" id="UP000092445"/>
    </source>
</evidence>
<reference evidence="1" key="2">
    <citation type="submission" date="2020-05" db="UniProtKB">
        <authorList>
            <consortium name="EnsemblMetazoa"/>
        </authorList>
    </citation>
    <scope>IDENTIFICATION</scope>
    <source>
        <strain evidence="1">IAEA</strain>
    </source>
</reference>
<protein>
    <recommendedName>
        <fullName evidence="3">Calponin-homology (CH) domain-containing protein</fullName>
    </recommendedName>
</protein>
<organism evidence="1 2">
    <name type="scientific">Glossina pallidipes</name>
    <name type="common">Tsetse fly</name>
    <dbReference type="NCBI Taxonomy" id="7398"/>
    <lineage>
        <taxon>Eukaryota</taxon>
        <taxon>Metazoa</taxon>
        <taxon>Ecdysozoa</taxon>
        <taxon>Arthropoda</taxon>
        <taxon>Hexapoda</taxon>
        <taxon>Insecta</taxon>
        <taxon>Pterygota</taxon>
        <taxon>Neoptera</taxon>
        <taxon>Endopterygota</taxon>
        <taxon>Diptera</taxon>
        <taxon>Brachycera</taxon>
        <taxon>Muscomorpha</taxon>
        <taxon>Hippoboscoidea</taxon>
        <taxon>Glossinidae</taxon>
        <taxon>Glossina</taxon>
    </lineage>
</organism>
<accession>A0A1B0ADQ7</accession>
<evidence type="ECO:0000313" key="1">
    <source>
        <dbReference type="EnsemblMetazoa" id="GPAI042419-PA"/>
    </source>
</evidence>
<dbReference type="PANTHER" id="PTHR45818:SF3">
    <property type="entry name" value="PROTEIN VAV"/>
    <property type="match status" value="1"/>
</dbReference>
<dbReference type="Gene3D" id="1.10.418.10">
    <property type="entry name" value="Calponin-like domain"/>
    <property type="match status" value="1"/>
</dbReference>
<dbReference type="PANTHER" id="PTHR45818">
    <property type="entry name" value="PROTEIN VAV"/>
    <property type="match status" value="1"/>
</dbReference>
<dbReference type="VEuPathDB" id="VectorBase:GPAI042419"/>
<dbReference type="GO" id="GO:0005737">
    <property type="term" value="C:cytoplasm"/>
    <property type="evidence" value="ECO:0007669"/>
    <property type="project" value="TreeGrafter"/>
</dbReference>
<dbReference type="InterPro" id="IPR036872">
    <property type="entry name" value="CH_dom_sf"/>
</dbReference>
<dbReference type="SUPFAM" id="SSF47576">
    <property type="entry name" value="Calponin-homology domain, CH-domain"/>
    <property type="match status" value="1"/>
</dbReference>
<dbReference type="GO" id="GO:0005085">
    <property type="term" value="F:guanyl-nucleotide exchange factor activity"/>
    <property type="evidence" value="ECO:0007669"/>
    <property type="project" value="TreeGrafter"/>
</dbReference>